<dbReference type="PATRIC" id="fig|505341.3.peg.1342"/>
<comment type="similarity">
    <text evidence="2 10 11">Belongs to the TonB-dependent receptor family.</text>
</comment>
<evidence type="ECO:0000256" key="4">
    <source>
        <dbReference type="ARBA" id="ARBA00022452"/>
    </source>
</evidence>
<dbReference type="GO" id="GO:0038023">
    <property type="term" value="F:signaling receptor activity"/>
    <property type="evidence" value="ECO:0007669"/>
    <property type="project" value="InterPro"/>
</dbReference>
<evidence type="ECO:0000256" key="5">
    <source>
        <dbReference type="ARBA" id="ARBA00022692"/>
    </source>
</evidence>
<dbReference type="GO" id="GO:0015344">
    <property type="term" value="F:siderophore uptake transmembrane transporter activity"/>
    <property type="evidence" value="ECO:0007669"/>
    <property type="project" value="TreeGrafter"/>
</dbReference>
<dbReference type="RefSeq" id="WP_066107779.1">
    <property type="nucleotide sequence ID" value="NZ_JTJL01000030.1"/>
</dbReference>
<keyword evidence="16" id="KW-1185">Reference proteome</keyword>
<dbReference type="InterPro" id="IPR012910">
    <property type="entry name" value="Plug_dom"/>
</dbReference>
<keyword evidence="12" id="KW-0732">Signal</keyword>
<dbReference type="Gene3D" id="2.40.170.20">
    <property type="entry name" value="TonB-dependent receptor, beta-barrel domain"/>
    <property type="match status" value="1"/>
</dbReference>
<feature type="signal peptide" evidence="12">
    <location>
        <begin position="1"/>
        <end position="22"/>
    </location>
</feature>
<dbReference type="PANTHER" id="PTHR32552">
    <property type="entry name" value="FERRICHROME IRON RECEPTOR-RELATED"/>
    <property type="match status" value="1"/>
</dbReference>
<dbReference type="InterPro" id="IPR037066">
    <property type="entry name" value="Plug_dom_sf"/>
</dbReference>
<evidence type="ECO:0000259" key="14">
    <source>
        <dbReference type="Pfam" id="PF07715"/>
    </source>
</evidence>
<dbReference type="Pfam" id="PF07715">
    <property type="entry name" value="Plug"/>
    <property type="match status" value="1"/>
</dbReference>
<dbReference type="CDD" id="cd01347">
    <property type="entry name" value="ligand_gated_channel"/>
    <property type="match status" value="1"/>
</dbReference>
<evidence type="ECO:0000256" key="10">
    <source>
        <dbReference type="PROSITE-ProRule" id="PRU01360"/>
    </source>
</evidence>
<keyword evidence="4 10" id="KW-1134">Transmembrane beta strand</keyword>
<dbReference type="InterPro" id="IPR036942">
    <property type="entry name" value="Beta-barrel_TonB_sf"/>
</dbReference>
<dbReference type="PANTHER" id="PTHR32552:SF85">
    <property type="entry name" value="BLL7968 PROTEIN"/>
    <property type="match status" value="1"/>
</dbReference>
<evidence type="ECO:0000256" key="7">
    <source>
        <dbReference type="ARBA" id="ARBA00023136"/>
    </source>
</evidence>
<proteinExistence type="inferred from homology"/>
<dbReference type="SUPFAM" id="SSF56935">
    <property type="entry name" value="Porins"/>
    <property type="match status" value="1"/>
</dbReference>
<dbReference type="EMBL" id="JTJL01000030">
    <property type="protein sequence ID" value="OBW94112.1"/>
    <property type="molecule type" value="Genomic_DNA"/>
</dbReference>
<evidence type="ECO:0000256" key="8">
    <source>
        <dbReference type="ARBA" id="ARBA00023170"/>
    </source>
</evidence>
<evidence type="ECO:0000256" key="2">
    <source>
        <dbReference type="ARBA" id="ARBA00009810"/>
    </source>
</evidence>
<evidence type="ECO:0000256" key="11">
    <source>
        <dbReference type="RuleBase" id="RU003357"/>
    </source>
</evidence>
<evidence type="ECO:0000256" key="3">
    <source>
        <dbReference type="ARBA" id="ARBA00022448"/>
    </source>
</evidence>
<keyword evidence="8" id="KW-0675">Receptor</keyword>
<protein>
    <submittedName>
        <fullName evidence="15">Ligand-gated channel protein</fullName>
    </submittedName>
</protein>
<keyword evidence="7 10" id="KW-0472">Membrane</keyword>
<dbReference type="Gene3D" id="2.170.130.10">
    <property type="entry name" value="TonB-dependent receptor, plug domain"/>
    <property type="match status" value="1"/>
</dbReference>
<comment type="caution">
    <text evidence="15">The sequence shown here is derived from an EMBL/GenBank/DDBJ whole genome shotgun (WGS) entry which is preliminary data.</text>
</comment>
<dbReference type="NCBIfam" id="TIGR01783">
    <property type="entry name" value="TonB-siderophor"/>
    <property type="match status" value="1"/>
</dbReference>
<sequence length="710" mass="78644">MKHKLTLIYLSLFASIPVAALAVTEQTEKDLDEITVATDAFDSGLHQNGYQVTGTSIMSKANVPIIDTPTTVNVVSKQLLQDRQPTELIDALSSVSGVSQANTLGGIFDSIQKRGFGGNRDNSIMRNGLQAGPSHNFGPTTDTVEVLKGPASVLYGIQDPGGVINVITKKPLNQPHYTLGTTVGTHNMWGTQVDLTGPLGNGFAYRFIYDKNEKDYWRNFGNFKNTTYAPSISWEDKDTKVLVAYEHLDYKQPFDRGTNLLTKTGELPDIPITRRLDEPYDITSGKTDNFQLKIERRLNDQWKLNLAYSYARAIYDYDQARITKIDTTTRKATRSLEAIRNADQRVHTGSINAVGEFAIGDIANRVVVGVDASRNYRNLERYPKATVNSTLNIDHPVYTNPAIAFTPASNTNQTNNVKTVGVYLQDTAYLTDKLIVTGGIRYEYFDQLAGRGLPFKVNTDQHDGKLLYQLGSVYKFTPHWTSYANYAESFRPQMSIAASVNPNLAPEEGKSFEVGTKYENNALSATLALFNIDKKNVGETVDNALVIVGKQRSRGVELDIDGQLTDKLSMSLSYTYTRAKTVHNDTYPLAENRQISGVPEHQAALFLGYDIGKFSFGDIRIGGGARYLGSWYAYTSDYTKAYKIPGAVVADAFINYSTKISGKKVSFQLNGKNLFNKTYYPSTAGDATDNVIPVALGYQREVFLNAKIEF</sequence>
<evidence type="ECO:0000259" key="13">
    <source>
        <dbReference type="Pfam" id="PF00593"/>
    </source>
</evidence>
<dbReference type="GO" id="GO:0009279">
    <property type="term" value="C:cell outer membrane"/>
    <property type="evidence" value="ECO:0007669"/>
    <property type="project" value="UniProtKB-SubCell"/>
</dbReference>
<evidence type="ECO:0000256" key="1">
    <source>
        <dbReference type="ARBA" id="ARBA00004571"/>
    </source>
</evidence>
<evidence type="ECO:0000313" key="16">
    <source>
        <dbReference type="Proteomes" id="UP000092649"/>
    </source>
</evidence>
<dbReference type="GO" id="GO:0015891">
    <property type="term" value="P:siderophore transport"/>
    <property type="evidence" value="ECO:0007669"/>
    <property type="project" value="InterPro"/>
</dbReference>
<dbReference type="OrthoDB" id="8732650at2"/>
<reference evidence="15 16" key="1">
    <citation type="submission" date="2014-11" db="EMBL/GenBank/DDBJ databases">
        <title>Pan-genome of Gallibacterium spp.</title>
        <authorList>
            <person name="Kudirkiene E."/>
            <person name="Bojesen A.M."/>
        </authorList>
    </citation>
    <scope>NUCLEOTIDE SEQUENCE [LARGE SCALE GENOMIC DNA]</scope>
    <source>
        <strain evidence="15 16">F150</strain>
    </source>
</reference>
<dbReference type="InterPro" id="IPR000531">
    <property type="entry name" value="Beta-barrel_TonB"/>
</dbReference>
<keyword evidence="9 10" id="KW-0998">Cell outer membrane</keyword>
<keyword evidence="5 10" id="KW-0812">Transmembrane</keyword>
<dbReference type="AlphaFoldDB" id="A0A1A7NV78"/>
<keyword evidence="6 11" id="KW-0798">TonB box</keyword>
<feature type="domain" description="TonB-dependent receptor plug" evidence="14">
    <location>
        <begin position="65"/>
        <end position="163"/>
    </location>
</feature>
<dbReference type="InterPro" id="IPR039426">
    <property type="entry name" value="TonB-dep_rcpt-like"/>
</dbReference>
<dbReference type="PROSITE" id="PS52016">
    <property type="entry name" value="TONB_DEPENDENT_REC_3"/>
    <property type="match status" value="1"/>
</dbReference>
<evidence type="ECO:0000256" key="9">
    <source>
        <dbReference type="ARBA" id="ARBA00023237"/>
    </source>
</evidence>
<accession>A0A1A7NV78</accession>
<gene>
    <name evidence="15" type="ORF">QS62_06675</name>
</gene>
<name>A0A1A7NV78_9PAST</name>
<dbReference type="Proteomes" id="UP000092649">
    <property type="component" value="Unassembled WGS sequence"/>
</dbReference>
<evidence type="ECO:0000313" key="15">
    <source>
        <dbReference type="EMBL" id="OBW94112.1"/>
    </source>
</evidence>
<organism evidence="15 16">
    <name type="scientific">Gallibacterium salpingitidis</name>
    <dbReference type="NCBI Taxonomy" id="505341"/>
    <lineage>
        <taxon>Bacteria</taxon>
        <taxon>Pseudomonadati</taxon>
        <taxon>Pseudomonadota</taxon>
        <taxon>Gammaproteobacteria</taxon>
        <taxon>Pasteurellales</taxon>
        <taxon>Pasteurellaceae</taxon>
        <taxon>Gallibacterium</taxon>
    </lineage>
</organism>
<feature type="domain" description="TonB-dependent receptor-like beta-barrel" evidence="13">
    <location>
        <begin position="231"/>
        <end position="674"/>
    </location>
</feature>
<dbReference type="Pfam" id="PF00593">
    <property type="entry name" value="TonB_dep_Rec_b-barrel"/>
    <property type="match status" value="1"/>
</dbReference>
<dbReference type="InterPro" id="IPR010105">
    <property type="entry name" value="TonB_sidphr_rcpt"/>
</dbReference>
<keyword evidence="3 10" id="KW-0813">Transport</keyword>
<evidence type="ECO:0000256" key="6">
    <source>
        <dbReference type="ARBA" id="ARBA00023077"/>
    </source>
</evidence>
<evidence type="ECO:0000256" key="12">
    <source>
        <dbReference type="SAM" id="SignalP"/>
    </source>
</evidence>
<comment type="subcellular location">
    <subcellularLocation>
        <location evidence="1 10">Cell outer membrane</location>
        <topology evidence="1 10">Multi-pass membrane protein</topology>
    </subcellularLocation>
</comment>
<feature type="chain" id="PRO_5008358845" evidence="12">
    <location>
        <begin position="23"/>
        <end position="710"/>
    </location>
</feature>